<dbReference type="Proteomes" id="UP000574067">
    <property type="component" value="Unassembled WGS sequence"/>
</dbReference>
<dbReference type="InterPro" id="IPR046667">
    <property type="entry name" value="DUF6537"/>
</dbReference>
<evidence type="ECO:0000313" key="4">
    <source>
        <dbReference type="Proteomes" id="UP000574067"/>
    </source>
</evidence>
<dbReference type="Pfam" id="PF20169">
    <property type="entry name" value="DUF6537"/>
    <property type="match status" value="1"/>
</dbReference>
<keyword evidence="3" id="KW-0670">Pyruvate</keyword>
<keyword evidence="1" id="KW-0560">Oxidoreductase</keyword>
<dbReference type="CDD" id="cd07034">
    <property type="entry name" value="TPP_PYR_PFOR_IOR-alpha_like"/>
    <property type="match status" value="1"/>
</dbReference>
<dbReference type="SUPFAM" id="SSF52922">
    <property type="entry name" value="TK C-terminal domain-like"/>
    <property type="match status" value="1"/>
</dbReference>
<protein>
    <submittedName>
        <fullName evidence="3">Indolepyruvate ferredoxin oxidoreductase family protein</fullName>
    </submittedName>
</protein>
<evidence type="ECO:0000259" key="2">
    <source>
        <dbReference type="PROSITE" id="PS51379"/>
    </source>
</evidence>
<feature type="domain" description="4Fe-4S ferredoxin-type" evidence="2">
    <location>
        <begin position="650"/>
        <end position="680"/>
    </location>
</feature>
<dbReference type="InterPro" id="IPR051457">
    <property type="entry name" value="2-oxoacid:Fd_oxidoreductase"/>
</dbReference>
<evidence type="ECO:0000313" key="3">
    <source>
        <dbReference type="EMBL" id="NML19073.1"/>
    </source>
</evidence>
<dbReference type="Gene3D" id="3.40.50.970">
    <property type="match status" value="1"/>
</dbReference>
<dbReference type="PANTHER" id="PTHR48084">
    <property type="entry name" value="2-OXOGLUTARATE OXIDOREDUCTASE SUBUNIT KORB-RELATED"/>
    <property type="match status" value="1"/>
</dbReference>
<name>A0A848FLI1_9BURK</name>
<organism evidence="3 4">
    <name type="scientific">Azohydromonas caseinilytica</name>
    <dbReference type="NCBI Taxonomy" id="2728836"/>
    <lineage>
        <taxon>Bacteria</taxon>
        <taxon>Pseudomonadati</taxon>
        <taxon>Pseudomonadota</taxon>
        <taxon>Betaproteobacteria</taxon>
        <taxon>Burkholderiales</taxon>
        <taxon>Sphaerotilaceae</taxon>
        <taxon>Azohydromonas</taxon>
    </lineage>
</organism>
<dbReference type="SUPFAM" id="SSF52518">
    <property type="entry name" value="Thiamin diphosphate-binding fold (THDP-binding)"/>
    <property type="match status" value="2"/>
</dbReference>
<dbReference type="InterPro" id="IPR019752">
    <property type="entry name" value="Pyrv/ketoisovalerate_OxRed_cat"/>
</dbReference>
<dbReference type="InterPro" id="IPR002869">
    <property type="entry name" value="Pyrv_flavodox_OxRed_cen"/>
</dbReference>
<dbReference type="EMBL" id="JABBFW010000054">
    <property type="protein sequence ID" value="NML19073.1"/>
    <property type="molecule type" value="Genomic_DNA"/>
</dbReference>
<dbReference type="NCBIfam" id="NF009588">
    <property type="entry name" value="PRK13029.1"/>
    <property type="match status" value="1"/>
</dbReference>
<reference evidence="3 4" key="1">
    <citation type="submission" date="2020-04" db="EMBL/GenBank/DDBJ databases">
        <title>Azohydromonas sp. isolated from soil.</title>
        <authorList>
            <person name="Dahal R.H."/>
        </authorList>
    </citation>
    <scope>NUCLEOTIDE SEQUENCE [LARGE SCALE GENOMIC DNA]</scope>
    <source>
        <strain evidence="3 4">G-1-1-14</strain>
    </source>
</reference>
<dbReference type="PROSITE" id="PS51379">
    <property type="entry name" value="4FE4S_FER_2"/>
    <property type="match status" value="1"/>
</dbReference>
<dbReference type="AlphaFoldDB" id="A0A848FLI1"/>
<dbReference type="GO" id="GO:0016903">
    <property type="term" value="F:oxidoreductase activity, acting on the aldehyde or oxo group of donors"/>
    <property type="evidence" value="ECO:0007669"/>
    <property type="project" value="InterPro"/>
</dbReference>
<dbReference type="InterPro" id="IPR017896">
    <property type="entry name" value="4Fe4S_Fe-S-bd"/>
</dbReference>
<dbReference type="InterPro" id="IPR009014">
    <property type="entry name" value="Transketo_C/PFOR_II"/>
</dbReference>
<sequence length="1182" mass="127523">MSVPSTETVMNHPQALADLTLEDKYTLPKGRVYMTGTQALVRLLLAQKERDAAAGLNTGGFVSGYRGSPLGAVDQELWKAKKHLQEHDIRFVPGLNEELAVTAVWGTQMVNLDPNATVDGVFALWYGKGPGVDRSGDVLKHGNIAGCSRHGGVLLVAGDDHACKSSSLPHQSEHAFIAAMIPVLNPSGVREFIEFGLHGWAMSRYSGCWVGFKSISDTIESSSSFEIDPMAVDIKVPDTYPIPSDGFHIRWPDPPLEQENRLQRERLYALLEYVRLNRLNRQDWAAPDARLGIVTTGKSYLDVREALAMMGINEATAQALGLRLLKIGVSWPLEPECIREFADGLDEILVVEEKRQIIEYQLKEQLYNAPIASRPRVVGKYDESGEWVKVPHDGILLSPNGELTPAAIAGVIAARMAKVLGVEQLPDGARAHLTPCRAADGFTRVEPGSQQRLPYFCSGCPHNTSTKVPEGSRAVAGIGCHYMAQWMDRRTETFTQMGGEGVSWIGQAPFTGTRHIFANLGDGTYMHSGSLAIRAAKAAGVNITYKILVNDAVAMTGGQPVEGSPTVPQILQQLAAEGVEHLHLVSDEPELYKGMSGLPAGVSIGHRDGMDRLQRSLREKQGVSVIVYAQTCAAEKRRRRKKKQLIDPPKRVLINEEVCEGCGDCGAQSNCVSILPLETPLGRKRQIDQSSCNKDYSCVKGFCPSFVTVEGGALRKPAKSKATPPRDLPAPALPALAAPCNVVVTGVGGTGVVTIGALMGMAAHLEGKGVLVLDMAGLAQKGGAVMSHVRLAATPAGLHAARVAAKQADVVLGCDLMVGAGKDALATMDAGRTRAVMNTDVAPTGAFTQNPEWQTDPEAMLQRVRGAAQSVEAFNASALATALMGDAVATNVFVLGYAWQKGWIPLQEASLMRAIELNGAAVAMNQAAFAWGRQAALDLGVVQQAAGLAKPVAVVMMPARMPGLEALIEDRSRRLAAYQDAAYAKRYEGFVREIAAAEKPVTGGDRLAREVAVSLYKLMAYKDEYEVARLYVETDFFKRVAQQFEGGYKLRFHLAPPLFSKRDAEGHLVKQSYGPWIATAYRWLAKAKCLRGTPLDVFGYTAERRGERAAIGEYMALMRQVIGALTPGRLDTALALARLPQSVRGFGHVKEHHAEAARQRQQQLLAVMTAPAQPAGTDRAAA</sequence>
<accession>A0A848FLI1</accession>
<dbReference type="Pfam" id="PF01558">
    <property type="entry name" value="POR"/>
    <property type="match status" value="1"/>
</dbReference>
<dbReference type="PANTHER" id="PTHR48084:SF3">
    <property type="entry name" value="SUBUNIT OF PYRUVATE:FLAVODOXIN OXIDOREDUCTASE"/>
    <property type="match status" value="1"/>
</dbReference>
<gene>
    <name evidence="3" type="ORF">HHL10_29310</name>
</gene>
<dbReference type="SUPFAM" id="SSF53323">
    <property type="entry name" value="Pyruvate-ferredoxin oxidoreductase, PFOR, domain III"/>
    <property type="match status" value="1"/>
</dbReference>
<keyword evidence="4" id="KW-1185">Reference proteome</keyword>
<evidence type="ECO:0000256" key="1">
    <source>
        <dbReference type="ARBA" id="ARBA00023002"/>
    </source>
</evidence>
<comment type="caution">
    <text evidence="3">The sequence shown here is derived from an EMBL/GenBank/DDBJ whole genome shotgun (WGS) entry which is preliminary data.</text>
</comment>
<dbReference type="InterPro" id="IPR029061">
    <property type="entry name" value="THDP-binding"/>
</dbReference>
<dbReference type="Gene3D" id="3.40.920.10">
    <property type="entry name" value="Pyruvate-ferredoxin oxidoreductase, PFOR, domain III"/>
    <property type="match status" value="1"/>
</dbReference>
<proteinExistence type="predicted"/>
<dbReference type="NCBIfam" id="NF009589">
    <property type="entry name" value="PRK13030.1"/>
    <property type="match status" value="1"/>
</dbReference>
<dbReference type="InterPro" id="IPR002880">
    <property type="entry name" value="Pyrv_Fd/Flavodoxin_OxRdtase_N"/>
</dbReference>